<dbReference type="PROSITE" id="PS50885">
    <property type="entry name" value="HAMP"/>
    <property type="match status" value="1"/>
</dbReference>
<evidence type="ECO:0000256" key="8">
    <source>
        <dbReference type="ARBA" id="ARBA00022989"/>
    </source>
</evidence>
<keyword evidence="6 11" id="KW-0812">Transmembrane</keyword>
<keyword evidence="4" id="KW-0597">Phosphoprotein</keyword>
<dbReference type="InterPro" id="IPR005467">
    <property type="entry name" value="His_kinase_dom"/>
</dbReference>
<organism evidence="14 15">
    <name type="scientific">Desulfoscipio geothermicus DSM 3669</name>
    <dbReference type="NCBI Taxonomy" id="1121426"/>
    <lineage>
        <taxon>Bacteria</taxon>
        <taxon>Bacillati</taxon>
        <taxon>Bacillota</taxon>
        <taxon>Clostridia</taxon>
        <taxon>Eubacteriales</taxon>
        <taxon>Desulfallaceae</taxon>
        <taxon>Desulfoscipio</taxon>
    </lineage>
</organism>
<dbReference type="Pfam" id="PF00512">
    <property type="entry name" value="HisKA"/>
    <property type="match status" value="1"/>
</dbReference>
<dbReference type="CDD" id="cd00075">
    <property type="entry name" value="HATPase"/>
    <property type="match status" value="1"/>
</dbReference>
<evidence type="ECO:0000256" key="6">
    <source>
        <dbReference type="ARBA" id="ARBA00022692"/>
    </source>
</evidence>
<dbReference type="EMBL" id="FOYM01000014">
    <property type="protein sequence ID" value="SFR07156.1"/>
    <property type="molecule type" value="Genomic_DNA"/>
</dbReference>
<name>A0A1I6DP14_9FIRM</name>
<dbReference type="Pfam" id="PF02518">
    <property type="entry name" value="HATPase_c"/>
    <property type="match status" value="1"/>
</dbReference>
<dbReference type="GO" id="GO:0000155">
    <property type="term" value="F:phosphorelay sensor kinase activity"/>
    <property type="evidence" value="ECO:0007669"/>
    <property type="project" value="InterPro"/>
</dbReference>
<dbReference type="PRINTS" id="PR00344">
    <property type="entry name" value="BCTRLSENSOR"/>
</dbReference>
<dbReference type="EC" id="2.7.13.3" evidence="3"/>
<feature type="domain" description="Histidine kinase" evidence="12">
    <location>
        <begin position="254"/>
        <end position="469"/>
    </location>
</feature>
<evidence type="ECO:0000256" key="3">
    <source>
        <dbReference type="ARBA" id="ARBA00012438"/>
    </source>
</evidence>
<dbReference type="STRING" id="39060.SAMN05660706_11451"/>
<dbReference type="SUPFAM" id="SSF55874">
    <property type="entry name" value="ATPase domain of HSP90 chaperone/DNA topoisomerase II/histidine kinase"/>
    <property type="match status" value="1"/>
</dbReference>
<dbReference type="GO" id="GO:0005886">
    <property type="term" value="C:plasma membrane"/>
    <property type="evidence" value="ECO:0007669"/>
    <property type="project" value="TreeGrafter"/>
</dbReference>
<dbReference type="SMART" id="SM00387">
    <property type="entry name" value="HATPase_c"/>
    <property type="match status" value="1"/>
</dbReference>
<proteinExistence type="predicted"/>
<keyword evidence="5" id="KW-0808">Transferase</keyword>
<protein>
    <recommendedName>
        <fullName evidence="3">histidine kinase</fullName>
        <ecNumber evidence="3">2.7.13.3</ecNumber>
    </recommendedName>
</protein>
<dbReference type="Gene3D" id="1.10.287.130">
    <property type="match status" value="1"/>
</dbReference>
<feature type="domain" description="HAMP" evidence="13">
    <location>
        <begin position="185"/>
        <end position="239"/>
    </location>
</feature>
<dbReference type="SMART" id="SM00304">
    <property type="entry name" value="HAMP"/>
    <property type="match status" value="1"/>
</dbReference>
<evidence type="ECO:0000259" key="13">
    <source>
        <dbReference type="PROSITE" id="PS50885"/>
    </source>
</evidence>
<keyword evidence="9" id="KW-0902">Two-component regulatory system</keyword>
<evidence type="ECO:0000256" key="5">
    <source>
        <dbReference type="ARBA" id="ARBA00022679"/>
    </source>
</evidence>
<dbReference type="InterPro" id="IPR036097">
    <property type="entry name" value="HisK_dim/P_sf"/>
</dbReference>
<dbReference type="Pfam" id="PF00672">
    <property type="entry name" value="HAMP"/>
    <property type="match status" value="1"/>
</dbReference>
<dbReference type="InterPro" id="IPR004358">
    <property type="entry name" value="Sig_transdc_His_kin-like_C"/>
</dbReference>
<reference evidence="15" key="1">
    <citation type="submission" date="2016-10" db="EMBL/GenBank/DDBJ databases">
        <authorList>
            <person name="Varghese N."/>
            <person name="Submissions S."/>
        </authorList>
    </citation>
    <scope>NUCLEOTIDE SEQUENCE [LARGE SCALE GENOMIC DNA]</scope>
    <source>
        <strain evidence="15">DSM 3669</strain>
    </source>
</reference>
<dbReference type="SUPFAM" id="SSF47384">
    <property type="entry name" value="Homodimeric domain of signal transducing histidine kinase"/>
    <property type="match status" value="1"/>
</dbReference>
<dbReference type="Gene3D" id="3.30.565.10">
    <property type="entry name" value="Histidine kinase-like ATPase, C-terminal domain"/>
    <property type="match status" value="1"/>
</dbReference>
<dbReference type="InterPro" id="IPR003661">
    <property type="entry name" value="HisK_dim/P_dom"/>
</dbReference>
<dbReference type="RefSeq" id="WP_092483496.1">
    <property type="nucleotide sequence ID" value="NZ_FOYM01000014.1"/>
</dbReference>
<dbReference type="InterPro" id="IPR050428">
    <property type="entry name" value="TCS_sensor_his_kinase"/>
</dbReference>
<dbReference type="InterPro" id="IPR036890">
    <property type="entry name" value="HATPase_C_sf"/>
</dbReference>
<dbReference type="CDD" id="cd00082">
    <property type="entry name" value="HisKA"/>
    <property type="match status" value="1"/>
</dbReference>
<keyword evidence="15" id="KW-1185">Reference proteome</keyword>
<dbReference type="SUPFAM" id="SSF158472">
    <property type="entry name" value="HAMP domain-like"/>
    <property type="match status" value="1"/>
</dbReference>
<dbReference type="OrthoDB" id="112712at2"/>
<keyword evidence="8 11" id="KW-1133">Transmembrane helix</keyword>
<evidence type="ECO:0000259" key="12">
    <source>
        <dbReference type="PROSITE" id="PS50109"/>
    </source>
</evidence>
<feature type="transmembrane region" description="Helical" evidence="11">
    <location>
        <begin position="163"/>
        <end position="184"/>
    </location>
</feature>
<keyword evidence="10 11" id="KW-0472">Membrane</keyword>
<evidence type="ECO:0000313" key="15">
    <source>
        <dbReference type="Proteomes" id="UP000199584"/>
    </source>
</evidence>
<dbReference type="Proteomes" id="UP000199584">
    <property type="component" value="Unassembled WGS sequence"/>
</dbReference>
<comment type="catalytic activity">
    <reaction evidence="1">
        <text>ATP + protein L-histidine = ADP + protein N-phospho-L-histidine.</text>
        <dbReference type="EC" id="2.7.13.3"/>
    </reaction>
</comment>
<dbReference type="InterPro" id="IPR003660">
    <property type="entry name" value="HAMP_dom"/>
</dbReference>
<accession>A0A1I6DP14</accession>
<evidence type="ECO:0000256" key="1">
    <source>
        <dbReference type="ARBA" id="ARBA00000085"/>
    </source>
</evidence>
<keyword evidence="7" id="KW-0418">Kinase</keyword>
<dbReference type="PROSITE" id="PS50109">
    <property type="entry name" value="HIS_KIN"/>
    <property type="match status" value="1"/>
</dbReference>
<sequence length="472" mass="52049">MHLRMKLTLLYTGVLSLVLVVLTTVLYLATAHTLYKEVDEGIAARAASVIKSIRIEGAPLPLREIILPDVDVFASPDTYLQAVDVRGRVVARSDNLGGQYLPLGEYTLQSALRGDKFYETVLAGGQEIRVYNVPLVVEGRLVGLLQVGRALSTIHALLGRMRFFIALVGTAAVLLAGLLGWFLARTVLSPLERVTQTASSIENGSDLSRRIDYAGPADELGRLVYTLNAMFERLEIMYHRLEESYELQRRFVSDASHELRTPLTSIRGNAELLLKIERADPSLVREALNDIVSEARRLTRLVQDLLALARADAGFNLEKKSIPLADILKEVERKAQFLAGDKEFSFANHCPAETLIMVNSDYFSQLLFILLDNAFKYSPPGSSVNLTAQDLPNGFVEIAVTDRGPGLAPGEENRIFDRFYRGEGVRGREGSGLGLAIARWIVEQHNGTIHAANRPGGGSKFTIRLPVIKNIT</sequence>
<evidence type="ECO:0000256" key="2">
    <source>
        <dbReference type="ARBA" id="ARBA00004370"/>
    </source>
</evidence>
<dbReference type="CDD" id="cd06225">
    <property type="entry name" value="HAMP"/>
    <property type="match status" value="1"/>
</dbReference>
<evidence type="ECO:0000256" key="7">
    <source>
        <dbReference type="ARBA" id="ARBA00022777"/>
    </source>
</evidence>
<dbReference type="Gene3D" id="6.10.340.10">
    <property type="match status" value="1"/>
</dbReference>
<evidence type="ECO:0000256" key="10">
    <source>
        <dbReference type="ARBA" id="ARBA00023136"/>
    </source>
</evidence>
<evidence type="ECO:0000256" key="9">
    <source>
        <dbReference type="ARBA" id="ARBA00023012"/>
    </source>
</evidence>
<dbReference type="SMART" id="SM00388">
    <property type="entry name" value="HisKA"/>
    <property type="match status" value="1"/>
</dbReference>
<evidence type="ECO:0000256" key="4">
    <source>
        <dbReference type="ARBA" id="ARBA00022553"/>
    </source>
</evidence>
<dbReference type="FunFam" id="3.30.565.10:FF:000006">
    <property type="entry name" value="Sensor histidine kinase WalK"/>
    <property type="match status" value="1"/>
</dbReference>
<dbReference type="AlphaFoldDB" id="A0A1I6DP14"/>
<evidence type="ECO:0000313" key="14">
    <source>
        <dbReference type="EMBL" id="SFR07156.1"/>
    </source>
</evidence>
<evidence type="ECO:0000256" key="11">
    <source>
        <dbReference type="SAM" id="Phobius"/>
    </source>
</evidence>
<dbReference type="PANTHER" id="PTHR45436">
    <property type="entry name" value="SENSOR HISTIDINE KINASE YKOH"/>
    <property type="match status" value="1"/>
</dbReference>
<dbReference type="PANTHER" id="PTHR45436:SF5">
    <property type="entry name" value="SENSOR HISTIDINE KINASE TRCS"/>
    <property type="match status" value="1"/>
</dbReference>
<comment type="subcellular location">
    <subcellularLocation>
        <location evidence="2">Membrane</location>
    </subcellularLocation>
</comment>
<gene>
    <name evidence="14" type="ORF">SAMN05660706_11451</name>
</gene>
<dbReference type="FunFam" id="1.10.287.130:FF:000001">
    <property type="entry name" value="Two-component sensor histidine kinase"/>
    <property type="match status" value="1"/>
</dbReference>
<dbReference type="InterPro" id="IPR003594">
    <property type="entry name" value="HATPase_dom"/>
</dbReference>